<dbReference type="Proteomes" id="UP001216674">
    <property type="component" value="Unassembled WGS sequence"/>
</dbReference>
<evidence type="ECO:0000313" key="1">
    <source>
        <dbReference type="EMBL" id="MDF3837567.1"/>
    </source>
</evidence>
<keyword evidence="2" id="KW-1185">Reference proteome</keyword>
<proteinExistence type="predicted"/>
<comment type="caution">
    <text evidence="1">The sequence shown here is derived from an EMBL/GenBank/DDBJ whole genome shotgun (WGS) entry which is preliminary data.</text>
</comment>
<evidence type="ECO:0000313" key="2">
    <source>
        <dbReference type="Proteomes" id="UP001216674"/>
    </source>
</evidence>
<dbReference type="RefSeq" id="WP_276267729.1">
    <property type="nucleotide sequence ID" value="NZ_JARJLM010000522.1"/>
</dbReference>
<gene>
    <name evidence="1" type="ORF">P3W85_32150</name>
</gene>
<organism evidence="1 2">
    <name type="scientific">Cupriavidus basilensis</name>
    <dbReference type="NCBI Taxonomy" id="68895"/>
    <lineage>
        <taxon>Bacteria</taxon>
        <taxon>Pseudomonadati</taxon>
        <taxon>Pseudomonadota</taxon>
        <taxon>Betaproteobacteria</taxon>
        <taxon>Burkholderiales</taxon>
        <taxon>Burkholderiaceae</taxon>
        <taxon>Cupriavidus</taxon>
    </lineage>
</organism>
<sequence length="245" mass="27488">MVYSKEFFALQIEAAKAVAALAGLPIGRALLDYTNLYIRFGLGRDFNHSHPIWRRYVDGVTRSADVCDWTYRFYLAQGEDLRPAATSACFSYAMQGEEHVRIHFRNAEPATTSPLSSERLPARLGELRSIFGDVRRAGNNVKGVVGTSWLYNLPAYQRCFPASYIASARVAEPRYRHVSLWGQFLDRNGSLRHGVVRDFKGRLERLTGLGDLALAFPLQALAVEAPIADFYRFYGISADGRRTSA</sequence>
<protein>
    <submittedName>
        <fullName evidence="1">Uncharacterized protein</fullName>
    </submittedName>
</protein>
<name>A0ABT6AZ60_9BURK</name>
<reference evidence="1 2" key="1">
    <citation type="submission" date="2023-03" db="EMBL/GenBank/DDBJ databases">
        <title>Draft assemblies of triclosan tolerant bacteria isolated from returned activated sludge.</title>
        <authorList>
            <person name="Van Hamelsveld S."/>
        </authorList>
    </citation>
    <scope>NUCLEOTIDE SEQUENCE [LARGE SCALE GENOMIC DNA]</scope>
    <source>
        <strain evidence="1 2">GW210010_S58</strain>
    </source>
</reference>
<dbReference type="EMBL" id="JARJLM010000522">
    <property type="protein sequence ID" value="MDF3837567.1"/>
    <property type="molecule type" value="Genomic_DNA"/>
</dbReference>
<accession>A0ABT6AZ60</accession>